<keyword evidence="3" id="KW-1133">Transmembrane helix</keyword>
<name>A0AAW0R1V9_9PEZI</name>
<organism evidence="4 5">
    <name type="scientific">Apiospora kogelbergensis</name>
    <dbReference type="NCBI Taxonomy" id="1337665"/>
    <lineage>
        <taxon>Eukaryota</taxon>
        <taxon>Fungi</taxon>
        <taxon>Dikarya</taxon>
        <taxon>Ascomycota</taxon>
        <taxon>Pezizomycotina</taxon>
        <taxon>Sordariomycetes</taxon>
        <taxon>Xylariomycetidae</taxon>
        <taxon>Amphisphaeriales</taxon>
        <taxon>Apiosporaceae</taxon>
        <taxon>Apiospora</taxon>
    </lineage>
</organism>
<dbReference type="PRINTS" id="PR00081">
    <property type="entry name" value="GDHRDH"/>
</dbReference>
<dbReference type="GO" id="GO:0016020">
    <property type="term" value="C:membrane"/>
    <property type="evidence" value="ECO:0007669"/>
    <property type="project" value="TreeGrafter"/>
</dbReference>
<keyword evidence="5" id="KW-1185">Reference proteome</keyword>
<dbReference type="Proteomes" id="UP001392437">
    <property type="component" value="Unassembled WGS sequence"/>
</dbReference>
<comment type="similarity">
    <text evidence="1">Belongs to the short-chain dehydrogenases/reductases (SDR) family.</text>
</comment>
<gene>
    <name evidence="4" type="ORF">PG999_005362</name>
</gene>
<evidence type="ECO:0000313" key="5">
    <source>
        <dbReference type="Proteomes" id="UP001392437"/>
    </source>
</evidence>
<evidence type="ECO:0000256" key="2">
    <source>
        <dbReference type="ARBA" id="ARBA00023002"/>
    </source>
</evidence>
<dbReference type="Pfam" id="PF00106">
    <property type="entry name" value="adh_short"/>
    <property type="match status" value="1"/>
</dbReference>
<dbReference type="SUPFAM" id="SSF51735">
    <property type="entry name" value="NAD(P)-binding Rossmann-fold domains"/>
    <property type="match status" value="1"/>
</dbReference>
<dbReference type="InterPro" id="IPR002347">
    <property type="entry name" value="SDR_fam"/>
</dbReference>
<evidence type="ECO:0000256" key="3">
    <source>
        <dbReference type="SAM" id="Phobius"/>
    </source>
</evidence>
<dbReference type="CDD" id="cd05233">
    <property type="entry name" value="SDR_c"/>
    <property type="match status" value="1"/>
</dbReference>
<comment type="caution">
    <text evidence="4">The sequence shown here is derived from an EMBL/GenBank/DDBJ whole genome shotgun (WGS) entry which is preliminary data.</text>
</comment>
<dbReference type="EMBL" id="JAQQWP010000004">
    <property type="protein sequence ID" value="KAK8121242.1"/>
    <property type="molecule type" value="Genomic_DNA"/>
</dbReference>
<dbReference type="GO" id="GO:0016491">
    <property type="term" value="F:oxidoreductase activity"/>
    <property type="evidence" value="ECO:0007669"/>
    <property type="project" value="UniProtKB-KW"/>
</dbReference>
<dbReference type="PANTHER" id="PTHR44196:SF1">
    <property type="entry name" value="DEHYDROGENASE_REDUCTASE SDR FAMILY MEMBER 7B"/>
    <property type="match status" value="1"/>
</dbReference>
<sequence length="316" mass="34170">MYGGEPHQMDYDSLNMMVWEYKAAFDAFKEIFYDMEVQWHNDVYPAIDYKNPSLRHEGQTVVITGAGSGIAREAAAAFATAGAKRLVLVGRTEAKLQQAASDLAQSHPAVEVQHAVADVADAAAVRSLAASLEAWDVLVQGAGYINSLAPAAQAGVDDYWKAYEINVKSFVLLVKALLPKAAPGAGVLALVGGSLVFPTSMLVGLSGYLVSKMALAKTIEFLALENPNVFFAAVHPGMVDTDIFRRSGATPDMLAMDTSKLFAGFSLWLMSPEAKFLSGRFVWANWDVEELKQKKEEITSSTKLTFNLEGFPFASS</sequence>
<feature type="transmembrane region" description="Helical" evidence="3">
    <location>
        <begin position="187"/>
        <end position="210"/>
    </location>
</feature>
<evidence type="ECO:0000256" key="1">
    <source>
        <dbReference type="ARBA" id="ARBA00006484"/>
    </source>
</evidence>
<reference evidence="4 5" key="1">
    <citation type="submission" date="2023-01" db="EMBL/GenBank/DDBJ databases">
        <title>Analysis of 21 Apiospora genomes using comparative genomics revels a genus with tremendous synthesis potential of carbohydrate active enzymes and secondary metabolites.</title>
        <authorList>
            <person name="Sorensen T."/>
        </authorList>
    </citation>
    <scope>NUCLEOTIDE SEQUENCE [LARGE SCALE GENOMIC DNA]</scope>
    <source>
        <strain evidence="4 5">CBS 117206</strain>
    </source>
</reference>
<proteinExistence type="inferred from homology"/>
<accession>A0AAW0R1V9</accession>
<protein>
    <submittedName>
        <fullName evidence="4">Short chain dehydrogenase</fullName>
    </submittedName>
</protein>
<dbReference type="AlphaFoldDB" id="A0AAW0R1V9"/>
<keyword evidence="3" id="KW-0472">Membrane</keyword>
<dbReference type="InterPro" id="IPR036291">
    <property type="entry name" value="NAD(P)-bd_dom_sf"/>
</dbReference>
<keyword evidence="2" id="KW-0560">Oxidoreductase</keyword>
<keyword evidence="3" id="KW-0812">Transmembrane</keyword>
<evidence type="ECO:0000313" key="4">
    <source>
        <dbReference type="EMBL" id="KAK8121242.1"/>
    </source>
</evidence>
<dbReference type="PANTHER" id="PTHR44196">
    <property type="entry name" value="DEHYDROGENASE/REDUCTASE SDR FAMILY MEMBER 7B"/>
    <property type="match status" value="1"/>
</dbReference>
<dbReference type="Gene3D" id="3.40.50.720">
    <property type="entry name" value="NAD(P)-binding Rossmann-like Domain"/>
    <property type="match status" value="1"/>
</dbReference>